<dbReference type="SUPFAM" id="SSF54593">
    <property type="entry name" value="Glyoxalase/Bleomycin resistance protein/Dihydroxybiphenyl dioxygenase"/>
    <property type="match status" value="1"/>
</dbReference>
<dbReference type="Pfam" id="PF00903">
    <property type="entry name" value="Glyoxalase"/>
    <property type="match status" value="1"/>
</dbReference>
<evidence type="ECO:0000313" key="3">
    <source>
        <dbReference type="Proteomes" id="UP000825679"/>
    </source>
</evidence>
<dbReference type="InterPro" id="IPR004360">
    <property type="entry name" value="Glyas_Fos-R_dOase_dom"/>
</dbReference>
<dbReference type="Proteomes" id="UP000825679">
    <property type="component" value="Chromosome"/>
</dbReference>
<evidence type="ECO:0000259" key="1">
    <source>
        <dbReference type="PROSITE" id="PS51819"/>
    </source>
</evidence>
<organism evidence="2 3">
    <name type="scientific">Deefgea tanakiae</name>
    <dbReference type="NCBI Taxonomy" id="2865840"/>
    <lineage>
        <taxon>Bacteria</taxon>
        <taxon>Pseudomonadati</taxon>
        <taxon>Pseudomonadota</taxon>
        <taxon>Betaproteobacteria</taxon>
        <taxon>Neisseriales</taxon>
        <taxon>Chitinibacteraceae</taxon>
        <taxon>Deefgea</taxon>
    </lineage>
</organism>
<sequence>MNIIGLHPFVPTLNFETSLAFYQDLGFKLVWQDGALARLQCDEHAFLLQDFYVKAFAENLMLQLHVSDVAAWWRVVEPLQQKYGIHAQPPTDQAWAMRDIVVVDPSGVLWRITQTN</sequence>
<feature type="domain" description="VOC" evidence="1">
    <location>
        <begin position="4"/>
        <end position="115"/>
    </location>
</feature>
<dbReference type="InterPro" id="IPR029068">
    <property type="entry name" value="Glyas_Bleomycin-R_OHBP_Dase"/>
</dbReference>
<gene>
    <name evidence="2" type="ORF">K4H28_00775</name>
</gene>
<name>A0ABX8Z6I9_9NEIS</name>
<dbReference type="PROSITE" id="PS51819">
    <property type="entry name" value="VOC"/>
    <property type="match status" value="1"/>
</dbReference>
<dbReference type="EMBL" id="CP081150">
    <property type="protein sequence ID" value="QZA78010.1"/>
    <property type="molecule type" value="Genomic_DNA"/>
</dbReference>
<proteinExistence type="predicted"/>
<dbReference type="RefSeq" id="WP_221006387.1">
    <property type="nucleotide sequence ID" value="NZ_CP081150.1"/>
</dbReference>
<dbReference type="InterPro" id="IPR037523">
    <property type="entry name" value="VOC_core"/>
</dbReference>
<protein>
    <submittedName>
        <fullName evidence="2">VOC family protein</fullName>
    </submittedName>
</protein>
<keyword evidence="3" id="KW-1185">Reference proteome</keyword>
<dbReference type="Gene3D" id="3.10.180.10">
    <property type="entry name" value="2,3-Dihydroxybiphenyl 1,2-Dioxygenase, domain 1"/>
    <property type="match status" value="1"/>
</dbReference>
<evidence type="ECO:0000313" key="2">
    <source>
        <dbReference type="EMBL" id="QZA78010.1"/>
    </source>
</evidence>
<reference evidence="2 3" key="1">
    <citation type="submission" date="2021-08" db="EMBL/GenBank/DDBJ databases">
        <title>complete genome sequencing of Deefgea sp. D25.</title>
        <authorList>
            <person name="Bae J.-W."/>
            <person name="Gim D.-H."/>
        </authorList>
    </citation>
    <scope>NUCLEOTIDE SEQUENCE [LARGE SCALE GENOMIC DNA]</scope>
    <source>
        <strain evidence="2 3">D25</strain>
    </source>
</reference>
<accession>A0ABX8Z6I9</accession>